<dbReference type="EMBL" id="GGFM01009115">
    <property type="protein sequence ID" value="MBW29866.1"/>
    <property type="molecule type" value="Transcribed_RNA"/>
</dbReference>
<evidence type="ECO:0000313" key="1">
    <source>
        <dbReference type="EMBL" id="MBW29866.1"/>
    </source>
</evidence>
<organism evidence="1">
    <name type="scientific">Anopheles braziliensis</name>
    <dbReference type="NCBI Taxonomy" id="58242"/>
    <lineage>
        <taxon>Eukaryota</taxon>
        <taxon>Metazoa</taxon>
        <taxon>Ecdysozoa</taxon>
        <taxon>Arthropoda</taxon>
        <taxon>Hexapoda</taxon>
        <taxon>Insecta</taxon>
        <taxon>Pterygota</taxon>
        <taxon>Neoptera</taxon>
        <taxon>Endopterygota</taxon>
        <taxon>Diptera</taxon>
        <taxon>Nematocera</taxon>
        <taxon>Culicoidea</taxon>
        <taxon>Culicidae</taxon>
        <taxon>Anophelinae</taxon>
        <taxon>Anopheles</taxon>
    </lineage>
</organism>
<sequence length="70" mass="8320">MCYIYTLFICKLLFAFYCVSKLIGKQKQYETTPVYSKLKINLAIHATFLTIPTNETKNPRYELYFHSLSR</sequence>
<reference evidence="1" key="1">
    <citation type="submission" date="2018-01" db="EMBL/GenBank/DDBJ databases">
        <title>An insight into the sialome of Amazonian anophelines.</title>
        <authorList>
            <person name="Ribeiro J.M."/>
            <person name="Scarpassa V."/>
            <person name="Calvo E."/>
        </authorList>
    </citation>
    <scope>NUCLEOTIDE SEQUENCE</scope>
    <source>
        <tissue evidence="1">Salivary glands</tissue>
    </source>
</reference>
<protein>
    <submittedName>
        <fullName evidence="1">Putative secreted peptide</fullName>
    </submittedName>
</protein>
<dbReference type="AlphaFoldDB" id="A0A2M3ZMV6"/>
<accession>A0A2M3ZMV6</accession>
<name>A0A2M3ZMV6_9DIPT</name>
<proteinExistence type="predicted"/>